<name>A0A1I4X2F8_PSUAM</name>
<evidence type="ECO:0000313" key="3">
    <source>
        <dbReference type="Proteomes" id="UP000199614"/>
    </source>
</evidence>
<feature type="transmembrane region" description="Helical" evidence="1">
    <location>
        <begin position="131"/>
        <end position="156"/>
    </location>
</feature>
<organism evidence="2 3">
    <name type="scientific">Pseudonocardia ammonioxydans</name>
    <dbReference type="NCBI Taxonomy" id="260086"/>
    <lineage>
        <taxon>Bacteria</taxon>
        <taxon>Bacillati</taxon>
        <taxon>Actinomycetota</taxon>
        <taxon>Actinomycetes</taxon>
        <taxon>Pseudonocardiales</taxon>
        <taxon>Pseudonocardiaceae</taxon>
        <taxon>Pseudonocardia</taxon>
    </lineage>
</organism>
<gene>
    <name evidence="2" type="ORF">SAMN05216207_101013</name>
</gene>
<keyword evidence="1" id="KW-1133">Transmembrane helix</keyword>
<feature type="transmembrane region" description="Helical" evidence="1">
    <location>
        <begin position="197"/>
        <end position="217"/>
    </location>
</feature>
<feature type="transmembrane region" description="Helical" evidence="1">
    <location>
        <begin position="229"/>
        <end position="252"/>
    </location>
</feature>
<dbReference type="Proteomes" id="UP000199614">
    <property type="component" value="Unassembled WGS sequence"/>
</dbReference>
<feature type="transmembrane region" description="Helical" evidence="1">
    <location>
        <begin position="162"/>
        <end position="185"/>
    </location>
</feature>
<keyword evidence="1" id="KW-0812">Transmembrane</keyword>
<protein>
    <submittedName>
        <fullName evidence="2">Membrane protein</fullName>
    </submittedName>
</protein>
<dbReference type="STRING" id="260086.SAMN05216207_101013"/>
<dbReference type="OrthoDB" id="3850998at2"/>
<feature type="transmembrane region" description="Helical" evidence="1">
    <location>
        <begin position="91"/>
        <end position="110"/>
    </location>
</feature>
<dbReference type="EMBL" id="FOUY01000010">
    <property type="protein sequence ID" value="SFN20144.1"/>
    <property type="molecule type" value="Genomic_DNA"/>
</dbReference>
<keyword evidence="3" id="KW-1185">Reference proteome</keyword>
<accession>A0A1I4X2F8</accession>
<keyword evidence="1" id="KW-0472">Membrane</keyword>
<proteinExistence type="predicted"/>
<dbReference type="AlphaFoldDB" id="A0A1I4X2F8"/>
<feature type="transmembrane region" description="Helical" evidence="1">
    <location>
        <begin position="35"/>
        <end position="56"/>
    </location>
</feature>
<evidence type="ECO:0000313" key="2">
    <source>
        <dbReference type="EMBL" id="SFN20144.1"/>
    </source>
</evidence>
<reference evidence="2 3" key="1">
    <citation type="submission" date="2016-10" db="EMBL/GenBank/DDBJ databases">
        <authorList>
            <person name="de Groot N.N."/>
        </authorList>
    </citation>
    <scope>NUCLEOTIDE SEQUENCE [LARGE SCALE GENOMIC DNA]</scope>
    <source>
        <strain evidence="2 3">CGMCC 4.1877</strain>
    </source>
</reference>
<evidence type="ECO:0000256" key="1">
    <source>
        <dbReference type="SAM" id="Phobius"/>
    </source>
</evidence>
<sequence>MSLRDRYDRVLLRHGDAVPLRVFRRMTAIGGYDRALALSAQAFVALAPLVMTVAALDPSDGAATRGLVSGLDPSGQAGAALSELYTQPPGVQPLTVLGMVLLVLSVLGFTRTLQRVYQASWELPPRGGRGYVYGLLAAVALVGEFTLLACLGPVFAGILNDSWAGLLVRAVAAVLLWWPILFLLLGGRIGWWTLLPGAALTGTGQVVNMASGLYLPVAVGRDAARYGTVGVAVAVLSWLLVLGLLLVGSAVVSSELVRSRGATVR</sequence>